<keyword evidence="1" id="KW-0489">Methyltransferase</keyword>
<dbReference type="InterPro" id="IPR029063">
    <property type="entry name" value="SAM-dependent_MTases_sf"/>
</dbReference>
<evidence type="ECO:0000313" key="2">
    <source>
        <dbReference type="Proteomes" id="UP000823823"/>
    </source>
</evidence>
<name>A0A9D2RMM2_9MICO</name>
<proteinExistence type="predicted"/>
<dbReference type="GO" id="GO:0032259">
    <property type="term" value="P:methylation"/>
    <property type="evidence" value="ECO:0007669"/>
    <property type="project" value="UniProtKB-KW"/>
</dbReference>
<dbReference type="AlphaFoldDB" id="A0A9D2RMM2"/>
<dbReference type="Gene3D" id="3.40.50.150">
    <property type="entry name" value="Vaccinia Virus protein VP39"/>
    <property type="match status" value="1"/>
</dbReference>
<dbReference type="CDD" id="cd02440">
    <property type="entry name" value="AdoMet_MTases"/>
    <property type="match status" value="1"/>
</dbReference>
<gene>
    <name evidence="1" type="ORF">H9786_00140</name>
</gene>
<organism evidence="1 2">
    <name type="scientific">Candidatus Brachybacterium merdavium</name>
    <dbReference type="NCBI Taxonomy" id="2838513"/>
    <lineage>
        <taxon>Bacteria</taxon>
        <taxon>Bacillati</taxon>
        <taxon>Actinomycetota</taxon>
        <taxon>Actinomycetes</taxon>
        <taxon>Micrococcales</taxon>
        <taxon>Dermabacteraceae</taxon>
        <taxon>Brachybacterium</taxon>
    </lineage>
</organism>
<dbReference type="SUPFAM" id="SSF53335">
    <property type="entry name" value="S-adenosyl-L-methionine-dependent methyltransferases"/>
    <property type="match status" value="1"/>
</dbReference>
<reference evidence="1" key="1">
    <citation type="journal article" date="2021" name="PeerJ">
        <title>Extensive microbial diversity within the chicken gut microbiome revealed by metagenomics and culture.</title>
        <authorList>
            <person name="Gilroy R."/>
            <person name="Ravi A."/>
            <person name="Getino M."/>
            <person name="Pursley I."/>
            <person name="Horton D.L."/>
            <person name="Alikhan N.F."/>
            <person name="Baker D."/>
            <person name="Gharbi K."/>
            <person name="Hall N."/>
            <person name="Watson M."/>
            <person name="Adriaenssens E.M."/>
            <person name="Foster-Nyarko E."/>
            <person name="Jarju S."/>
            <person name="Secka A."/>
            <person name="Antonio M."/>
            <person name="Oren A."/>
            <person name="Chaudhuri R.R."/>
            <person name="La Ragione R."/>
            <person name="Hildebrand F."/>
            <person name="Pallen M.J."/>
        </authorList>
    </citation>
    <scope>NUCLEOTIDE SEQUENCE</scope>
    <source>
        <strain evidence="1">ChiHjej13B12-24818</strain>
    </source>
</reference>
<dbReference type="Pfam" id="PF13489">
    <property type="entry name" value="Methyltransf_23"/>
    <property type="match status" value="1"/>
</dbReference>
<dbReference type="PANTHER" id="PTHR43591">
    <property type="entry name" value="METHYLTRANSFERASE"/>
    <property type="match status" value="1"/>
</dbReference>
<dbReference type="GO" id="GO:0008168">
    <property type="term" value="F:methyltransferase activity"/>
    <property type="evidence" value="ECO:0007669"/>
    <property type="project" value="UniProtKB-KW"/>
</dbReference>
<dbReference type="Proteomes" id="UP000823823">
    <property type="component" value="Unassembled WGS sequence"/>
</dbReference>
<evidence type="ECO:0000313" key="1">
    <source>
        <dbReference type="EMBL" id="HJB08933.1"/>
    </source>
</evidence>
<reference evidence="1" key="2">
    <citation type="submission" date="2021-04" db="EMBL/GenBank/DDBJ databases">
        <authorList>
            <person name="Gilroy R."/>
        </authorList>
    </citation>
    <scope>NUCLEOTIDE SEQUENCE</scope>
    <source>
        <strain evidence="1">ChiHjej13B12-24818</strain>
    </source>
</reference>
<dbReference type="EMBL" id="DWZH01000001">
    <property type="protein sequence ID" value="HJB08933.1"/>
    <property type="molecule type" value="Genomic_DNA"/>
</dbReference>
<protein>
    <submittedName>
        <fullName evidence="1">Class I SAM-dependent methyltransferase</fullName>
    </submittedName>
</protein>
<accession>A0A9D2RMM2</accession>
<dbReference type="PANTHER" id="PTHR43591:SF24">
    <property type="entry name" value="2-METHOXY-6-POLYPRENYL-1,4-BENZOQUINOL METHYLASE, MITOCHONDRIAL"/>
    <property type="match status" value="1"/>
</dbReference>
<keyword evidence="1" id="KW-0808">Transferase</keyword>
<comment type="caution">
    <text evidence="1">The sequence shown here is derived from an EMBL/GenBank/DDBJ whole genome shotgun (WGS) entry which is preliminary data.</text>
</comment>
<sequence length="293" mass="30142">MTSWSGVAEAYRRSFATLCAGTIDILLAGTEPSSGDNGLPARGRLRHLDAGCGTGQLALAAARCGRDVVAADKDPDMAALTRATAGGIDDSDPALEGGVSVLEAGSPTLPCPDASFDAISANFVINHVPDPRATMQDLARLAAPSARIALTIWPAAPGPHLASYGEAARLAGATPVPSARLPPELDFPRSVEGLAGLVGAAGLRVLEARELAWTWKTSAEDLMAGIAGGIATPGRIHRAQTPQVRARIEEHVRDLWNHWAAEGADAAEGDAANGAETVLAFPVAAPYVLAVRD</sequence>